<feature type="signal peptide" evidence="5">
    <location>
        <begin position="1"/>
        <end position="20"/>
    </location>
</feature>
<dbReference type="PANTHER" id="PTHR21700:SF46">
    <property type="entry name" value="TRANSTHYRETIN-LIKE PROTEIN 52"/>
    <property type="match status" value="1"/>
</dbReference>
<dbReference type="EMBL" id="BTRK01000001">
    <property type="protein sequence ID" value="GMR32238.1"/>
    <property type="molecule type" value="Genomic_DNA"/>
</dbReference>
<sequence length="145" mass="16718">SMMLPLFTTIIFTLVSTASAECLRVRGRVDCPTDLHRIEFVRVLLFDRDVLPWEMDDLMGETKTEEDGSFVVEGCGDDLGWWNQPDPYIQIDHRCPEGGHSVAITMRHTVKWLPRNFLPEEITMEEAIRLDLDQVEKTYTAYVPS</sequence>
<feature type="chain" id="PRO_5042867668" evidence="5">
    <location>
        <begin position="21"/>
        <end position="145"/>
    </location>
</feature>
<keyword evidence="4 5" id="KW-0732">Signal</keyword>
<dbReference type="Gene3D" id="2.60.40.3330">
    <property type="match status" value="1"/>
</dbReference>
<dbReference type="Pfam" id="PF01060">
    <property type="entry name" value="TTR-52"/>
    <property type="match status" value="1"/>
</dbReference>
<evidence type="ECO:0000313" key="6">
    <source>
        <dbReference type="EMBL" id="GMR32238.1"/>
    </source>
</evidence>
<evidence type="ECO:0000256" key="3">
    <source>
        <dbReference type="ARBA" id="ARBA00022525"/>
    </source>
</evidence>
<proteinExistence type="inferred from homology"/>
<gene>
    <name evidence="6" type="ORF">PMAYCL1PPCAC_02433</name>
</gene>
<dbReference type="AlphaFoldDB" id="A0AAN5C0G4"/>
<organism evidence="6 7">
    <name type="scientific">Pristionchus mayeri</name>
    <dbReference type="NCBI Taxonomy" id="1317129"/>
    <lineage>
        <taxon>Eukaryota</taxon>
        <taxon>Metazoa</taxon>
        <taxon>Ecdysozoa</taxon>
        <taxon>Nematoda</taxon>
        <taxon>Chromadorea</taxon>
        <taxon>Rhabditida</taxon>
        <taxon>Rhabditina</taxon>
        <taxon>Diplogasteromorpha</taxon>
        <taxon>Diplogasteroidea</taxon>
        <taxon>Neodiplogasteridae</taxon>
        <taxon>Pristionchus</taxon>
    </lineage>
</organism>
<comment type="caution">
    <text evidence="6">The sequence shown here is derived from an EMBL/GenBank/DDBJ whole genome shotgun (WGS) entry which is preliminary data.</text>
</comment>
<feature type="non-terminal residue" evidence="6">
    <location>
        <position position="1"/>
    </location>
</feature>
<comment type="similarity">
    <text evidence="2">Belongs to the nematode transthyretin-like family.</text>
</comment>
<reference evidence="7" key="1">
    <citation type="submission" date="2022-10" db="EMBL/GenBank/DDBJ databases">
        <title>Genome assembly of Pristionchus species.</title>
        <authorList>
            <person name="Yoshida K."/>
            <person name="Sommer R.J."/>
        </authorList>
    </citation>
    <scope>NUCLEOTIDE SEQUENCE [LARGE SCALE GENOMIC DNA]</scope>
    <source>
        <strain evidence="7">RS5460</strain>
    </source>
</reference>
<evidence type="ECO:0000256" key="2">
    <source>
        <dbReference type="ARBA" id="ARBA00010112"/>
    </source>
</evidence>
<dbReference type="InterPro" id="IPR038479">
    <property type="entry name" value="Transthyretin-like_sf"/>
</dbReference>
<dbReference type="PANTHER" id="PTHR21700">
    <property type="entry name" value="TRANSTHYRETIN-LIKE FAMILY PROTEIN-RELATED"/>
    <property type="match status" value="1"/>
</dbReference>
<dbReference type="GO" id="GO:0005576">
    <property type="term" value="C:extracellular region"/>
    <property type="evidence" value="ECO:0007669"/>
    <property type="project" value="UniProtKB-SubCell"/>
</dbReference>
<keyword evidence="3" id="KW-0964">Secreted</keyword>
<evidence type="ECO:0000313" key="7">
    <source>
        <dbReference type="Proteomes" id="UP001328107"/>
    </source>
</evidence>
<dbReference type="Proteomes" id="UP001328107">
    <property type="component" value="Unassembled WGS sequence"/>
</dbReference>
<evidence type="ECO:0000256" key="1">
    <source>
        <dbReference type="ARBA" id="ARBA00004613"/>
    </source>
</evidence>
<evidence type="ECO:0000256" key="4">
    <source>
        <dbReference type="ARBA" id="ARBA00022729"/>
    </source>
</evidence>
<evidence type="ECO:0000256" key="5">
    <source>
        <dbReference type="SAM" id="SignalP"/>
    </source>
</evidence>
<accession>A0AAN5C0G4</accession>
<name>A0AAN5C0G4_9BILA</name>
<keyword evidence="7" id="KW-1185">Reference proteome</keyword>
<dbReference type="GO" id="GO:0009986">
    <property type="term" value="C:cell surface"/>
    <property type="evidence" value="ECO:0007669"/>
    <property type="project" value="InterPro"/>
</dbReference>
<protein>
    <submittedName>
        <fullName evidence="6">Uncharacterized protein</fullName>
    </submittedName>
</protein>
<comment type="subcellular location">
    <subcellularLocation>
        <location evidence="1">Secreted</location>
    </subcellularLocation>
</comment>
<dbReference type="InterPro" id="IPR001534">
    <property type="entry name" value="Transthyretin-like"/>
</dbReference>